<dbReference type="GO" id="GO:0005886">
    <property type="term" value="C:plasma membrane"/>
    <property type="evidence" value="ECO:0007669"/>
    <property type="project" value="UniProtKB-SubCell"/>
</dbReference>
<dbReference type="SUPFAM" id="SSF55874">
    <property type="entry name" value="ATPase domain of HSP90 chaperone/DNA topoisomerase II/histidine kinase"/>
    <property type="match status" value="1"/>
</dbReference>
<feature type="transmembrane region" description="Helical" evidence="14">
    <location>
        <begin position="169"/>
        <end position="188"/>
    </location>
</feature>
<dbReference type="PANTHER" id="PTHR45436:SF15">
    <property type="entry name" value="SENSOR HISTIDINE KINASE CUSS"/>
    <property type="match status" value="1"/>
</dbReference>
<dbReference type="SMART" id="SM00304">
    <property type="entry name" value="HAMP"/>
    <property type="match status" value="1"/>
</dbReference>
<evidence type="ECO:0000256" key="5">
    <source>
        <dbReference type="ARBA" id="ARBA00022553"/>
    </source>
</evidence>
<dbReference type="EC" id="2.7.13.3" evidence="14"/>
<dbReference type="NCBIfam" id="TIGR01386">
    <property type="entry name" value="cztS_silS_copS"/>
    <property type="match status" value="1"/>
</dbReference>
<keyword evidence="9 14" id="KW-0418">Kinase</keyword>
<dbReference type="InterPro" id="IPR006290">
    <property type="entry name" value="CztS_silS_copS"/>
</dbReference>
<keyword evidence="8 14" id="KW-0547">Nucleotide-binding</keyword>
<dbReference type="PANTHER" id="PTHR45436">
    <property type="entry name" value="SENSOR HISTIDINE KINASE YKOH"/>
    <property type="match status" value="1"/>
</dbReference>
<keyword evidence="3 14" id="KW-1003">Cell membrane</keyword>
<dbReference type="Gene3D" id="3.30.565.10">
    <property type="entry name" value="Histidine kinase-like ATPase, C-terminal domain"/>
    <property type="match status" value="1"/>
</dbReference>
<dbReference type="NCBIfam" id="NF007345">
    <property type="entry name" value="PRK09835.1"/>
    <property type="match status" value="1"/>
</dbReference>
<dbReference type="KEGG" id="aaeo:BJI67_06705"/>
<sequence length="465" mass="50675">MSRRPVSLALRVTVRVGLATCLLFLGFGWVIERSIEHHFVEQDAGVLAGVARAVVTALDTRPAQVPLHEVLARAVSAEKRVFVSVTGADGSRLYATPGADLSPLLAAGSPAVQIAAGDVRVWRTDGRRYRGALLRIDAGLPGHLRPITVAVAMSTDFHQHFLDWFRHTLWLTAAFACLMAIAAAWLAVQRGHAPLRDVSARIRGITSARLDTRLAPEAVPVELAELATSFNDMLERIEDSFRRLSAVSADIAHELRTPVTNLATQTQVALGRARDAAAYREILYSNLEEYERLSKMIGDMLFLAQADNRRLRLERDAVDLAAESQALFEFFEAWAEDRGVALQLRGDAPSVQGDRLMLRRALSNLLSNAIRHAPAGSSVSVRLSSEPDAVEIAVENPGDIDPTHLPRLFERFYRADPARRHTGEGAGLGLAIVKSIAEAHGGSVSIESADGCTRFVIRLPRASMT</sequence>
<keyword evidence="10 14" id="KW-0067">ATP-binding</keyword>
<dbReference type="InterPro" id="IPR036097">
    <property type="entry name" value="HisK_dim/P_sf"/>
</dbReference>
<gene>
    <name evidence="17" type="ORF">BJI67_06705</name>
</gene>
<evidence type="ECO:0000256" key="11">
    <source>
        <dbReference type="ARBA" id="ARBA00022989"/>
    </source>
</evidence>
<dbReference type="CDD" id="cd00082">
    <property type="entry name" value="HisKA"/>
    <property type="match status" value="1"/>
</dbReference>
<dbReference type="RefSeq" id="WP_070072373.1">
    <property type="nucleotide sequence ID" value="NZ_CP017448.1"/>
</dbReference>
<evidence type="ECO:0000256" key="6">
    <source>
        <dbReference type="ARBA" id="ARBA00022679"/>
    </source>
</evidence>
<dbReference type="PROSITE" id="PS50885">
    <property type="entry name" value="HAMP"/>
    <property type="match status" value="1"/>
</dbReference>
<comment type="function">
    <text evidence="14">Member of a two-component regulatory system.</text>
</comment>
<dbReference type="InterPro" id="IPR048590">
    <property type="entry name" value="CusS-like_sensor"/>
</dbReference>
<protein>
    <recommendedName>
        <fullName evidence="14">Sensor protein</fullName>
        <ecNumber evidence="14">2.7.13.3</ecNumber>
    </recommendedName>
</protein>
<feature type="domain" description="Histidine kinase" evidence="15">
    <location>
        <begin position="250"/>
        <end position="463"/>
    </location>
</feature>
<evidence type="ECO:0000256" key="12">
    <source>
        <dbReference type="ARBA" id="ARBA00023012"/>
    </source>
</evidence>
<dbReference type="SMART" id="SM00388">
    <property type="entry name" value="HisKA"/>
    <property type="match status" value="1"/>
</dbReference>
<evidence type="ECO:0000259" key="15">
    <source>
        <dbReference type="PROSITE" id="PS50109"/>
    </source>
</evidence>
<dbReference type="Gene3D" id="6.10.340.10">
    <property type="match status" value="1"/>
</dbReference>
<dbReference type="Pfam" id="PF21085">
    <property type="entry name" value="CusS"/>
    <property type="match status" value="1"/>
</dbReference>
<evidence type="ECO:0000256" key="9">
    <source>
        <dbReference type="ARBA" id="ARBA00022777"/>
    </source>
</evidence>
<dbReference type="GO" id="GO:0005524">
    <property type="term" value="F:ATP binding"/>
    <property type="evidence" value="ECO:0007669"/>
    <property type="project" value="UniProtKB-KW"/>
</dbReference>
<dbReference type="SMART" id="SM00387">
    <property type="entry name" value="HATPase_c"/>
    <property type="match status" value="1"/>
</dbReference>
<dbReference type="EMBL" id="CP017448">
    <property type="protein sequence ID" value="AOV16789.1"/>
    <property type="molecule type" value="Genomic_DNA"/>
</dbReference>
<dbReference type="GO" id="GO:0000155">
    <property type="term" value="F:phosphorelay sensor kinase activity"/>
    <property type="evidence" value="ECO:0007669"/>
    <property type="project" value="InterPro"/>
</dbReference>
<dbReference type="Gene3D" id="1.10.287.130">
    <property type="match status" value="1"/>
</dbReference>
<keyword evidence="6 14" id="KW-0808">Transferase</keyword>
<proteinExistence type="predicted"/>
<evidence type="ECO:0000313" key="17">
    <source>
        <dbReference type="EMBL" id="AOV16789.1"/>
    </source>
</evidence>
<dbReference type="Proteomes" id="UP000095342">
    <property type="component" value="Chromosome"/>
</dbReference>
<dbReference type="InterPro" id="IPR005467">
    <property type="entry name" value="His_kinase_dom"/>
</dbReference>
<dbReference type="CDD" id="cd00075">
    <property type="entry name" value="HATPase"/>
    <property type="match status" value="1"/>
</dbReference>
<dbReference type="Pfam" id="PF00672">
    <property type="entry name" value="HAMP"/>
    <property type="match status" value="1"/>
</dbReference>
<dbReference type="InterPro" id="IPR003661">
    <property type="entry name" value="HisK_dim/P_dom"/>
</dbReference>
<evidence type="ECO:0000256" key="13">
    <source>
        <dbReference type="ARBA" id="ARBA00023136"/>
    </source>
</evidence>
<evidence type="ECO:0000256" key="3">
    <source>
        <dbReference type="ARBA" id="ARBA00022475"/>
    </source>
</evidence>
<evidence type="ECO:0000256" key="14">
    <source>
        <dbReference type="RuleBase" id="RU364088"/>
    </source>
</evidence>
<keyword evidence="13 14" id="KW-0472">Membrane</keyword>
<dbReference type="InterPro" id="IPR036890">
    <property type="entry name" value="HATPase_C_sf"/>
</dbReference>
<dbReference type="SUPFAM" id="SSF47384">
    <property type="entry name" value="Homodimeric domain of signal transducing histidine kinase"/>
    <property type="match status" value="1"/>
</dbReference>
<dbReference type="AlphaFoldDB" id="A0A1D8K746"/>
<reference evidence="17 18" key="1">
    <citation type="submission" date="2016-09" db="EMBL/GenBank/DDBJ databases">
        <title>Acidihalobacter prosperus V6 (DSM14174).</title>
        <authorList>
            <person name="Khaleque H.N."/>
            <person name="Ramsay J.P."/>
            <person name="Murphy R.J.T."/>
            <person name="Kaksonen A.H."/>
            <person name="Boxall N.J."/>
            <person name="Watkin E.L.J."/>
        </authorList>
    </citation>
    <scope>NUCLEOTIDE SEQUENCE [LARGE SCALE GENOMIC DNA]</scope>
    <source>
        <strain evidence="17 18">V6</strain>
    </source>
</reference>
<keyword evidence="4 14" id="KW-0997">Cell inner membrane</keyword>
<keyword evidence="12 14" id="KW-0902">Two-component regulatory system</keyword>
<evidence type="ECO:0000256" key="7">
    <source>
        <dbReference type="ARBA" id="ARBA00022692"/>
    </source>
</evidence>
<organism evidence="17 18">
    <name type="scientific">Acidihalobacter aeolianus</name>
    <dbReference type="NCBI Taxonomy" id="2792603"/>
    <lineage>
        <taxon>Bacteria</taxon>
        <taxon>Pseudomonadati</taxon>
        <taxon>Pseudomonadota</taxon>
        <taxon>Gammaproteobacteria</taxon>
        <taxon>Chromatiales</taxon>
        <taxon>Ectothiorhodospiraceae</taxon>
        <taxon>Acidihalobacter</taxon>
    </lineage>
</organism>
<keyword evidence="7 14" id="KW-0812">Transmembrane</keyword>
<dbReference type="InterPro" id="IPR004358">
    <property type="entry name" value="Sig_transdc_His_kin-like_C"/>
</dbReference>
<dbReference type="FunFam" id="3.30.565.10:FF:000006">
    <property type="entry name" value="Sensor histidine kinase WalK"/>
    <property type="match status" value="1"/>
</dbReference>
<evidence type="ECO:0000256" key="1">
    <source>
        <dbReference type="ARBA" id="ARBA00000085"/>
    </source>
</evidence>
<dbReference type="PROSITE" id="PS50109">
    <property type="entry name" value="HIS_KIN"/>
    <property type="match status" value="1"/>
</dbReference>
<dbReference type="InterPro" id="IPR003594">
    <property type="entry name" value="HATPase_dom"/>
</dbReference>
<evidence type="ECO:0000259" key="16">
    <source>
        <dbReference type="PROSITE" id="PS50885"/>
    </source>
</evidence>
<feature type="domain" description="HAMP" evidence="16">
    <location>
        <begin position="189"/>
        <end position="242"/>
    </location>
</feature>
<evidence type="ECO:0000256" key="2">
    <source>
        <dbReference type="ARBA" id="ARBA00004429"/>
    </source>
</evidence>
<dbReference type="InterPro" id="IPR050428">
    <property type="entry name" value="TCS_sensor_his_kinase"/>
</dbReference>
<dbReference type="Pfam" id="PF00512">
    <property type="entry name" value="HisKA"/>
    <property type="match status" value="1"/>
</dbReference>
<dbReference type="InterPro" id="IPR003660">
    <property type="entry name" value="HAMP_dom"/>
</dbReference>
<accession>A0A1D8K746</accession>
<evidence type="ECO:0000256" key="4">
    <source>
        <dbReference type="ARBA" id="ARBA00022519"/>
    </source>
</evidence>
<keyword evidence="5" id="KW-0597">Phosphoprotein</keyword>
<dbReference type="Pfam" id="PF02518">
    <property type="entry name" value="HATPase_c"/>
    <property type="match status" value="1"/>
</dbReference>
<dbReference type="CDD" id="cd06225">
    <property type="entry name" value="HAMP"/>
    <property type="match status" value="1"/>
</dbReference>
<dbReference type="PRINTS" id="PR00344">
    <property type="entry name" value="BCTRLSENSOR"/>
</dbReference>
<evidence type="ECO:0000256" key="8">
    <source>
        <dbReference type="ARBA" id="ARBA00022741"/>
    </source>
</evidence>
<name>A0A1D8K746_9GAMM</name>
<keyword evidence="18" id="KW-1185">Reference proteome</keyword>
<feature type="transmembrane region" description="Helical" evidence="14">
    <location>
        <begin position="12"/>
        <end position="31"/>
    </location>
</feature>
<evidence type="ECO:0000256" key="10">
    <source>
        <dbReference type="ARBA" id="ARBA00022840"/>
    </source>
</evidence>
<evidence type="ECO:0000313" key="18">
    <source>
        <dbReference type="Proteomes" id="UP000095342"/>
    </source>
</evidence>
<comment type="subcellular location">
    <subcellularLocation>
        <location evidence="2">Cell inner membrane</location>
        <topology evidence="2">Multi-pass membrane protein</topology>
    </subcellularLocation>
</comment>
<comment type="catalytic activity">
    <reaction evidence="1 14">
        <text>ATP + protein L-histidine = ADP + protein N-phospho-L-histidine.</text>
        <dbReference type="EC" id="2.7.13.3"/>
    </reaction>
</comment>
<keyword evidence="11 14" id="KW-1133">Transmembrane helix</keyword>